<accession>A0A1G5EUI7</accession>
<gene>
    <name evidence="12" type="ORF">SAMN03080606_01231</name>
</gene>
<dbReference type="SUPFAM" id="SSF55874">
    <property type="entry name" value="ATPase domain of HSP90 chaperone/DNA topoisomerase II/histidine kinase"/>
    <property type="match status" value="1"/>
</dbReference>
<dbReference type="InterPro" id="IPR036890">
    <property type="entry name" value="HATPase_C_sf"/>
</dbReference>
<dbReference type="Pfam" id="PF07730">
    <property type="entry name" value="HisKA_3"/>
    <property type="match status" value="1"/>
</dbReference>
<dbReference type="CDD" id="cd16917">
    <property type="entry name" value="HATPase_UhpB-NarQ-NarX-like"/>
    <property type="match status" value="1"/>
</dbReference>
<keyword evidence="5" id="KW-0547">Nucleotide-binding</keyword>
<dbReference type="InterPro" id="IPR000014">
    <property type="entry name" value="PAS"/>
</dbReference>
<dbReference type="Gene3D" id="3.30.565.10">
    <property type="entry name" value="Histidine kinase-like ATPase, C-terminal domain"/>
    <property type="match status" value="1"/>
</dbReference>
<dbReference type="InterPro" id="IPR013656">
    <property type="entry name" value="PAS_4"/>
</dbReference>
<evidence type="ECO:0000256" key="7">
    <source>
        <dbReference type="ARBA" id="ARBA00022840"/>
    </source>
</evidence>
<dbReference type="RefSeq" id="WP_176758888.1">
    <property type="nucleotide sequence ID" value="NZ_FMUS01000006.1"/>
</dbReference>
<dbReference type="Pfam" id="PF02518">
    <property type="entry name" value="HATPase_c"/>
    <property type="match status" value="1"/>
</dbReference>
<dbReference type="PANTHER" id="PTHR24421:SF10">
    <property type="entry name" value="NITRATE_NITRITE SENSOR PROTEIN NARQ"/>
    <property type="match status" value="1"/>
</dbReference>
<keyword evidence="4" id="KW-0808">Transferase</keyword>
<dbReference type="CDD" id="cd00130">
    <property type="entry name" value="PAS"/>
    <property type="match status" value="1"/>
</dbReference>
<dbReference type="Gene3D" id="3.30.450.20">
    <property type="entry name" value="PAS domain"/>
    <property type="match status" value="1"/>
</dbReference>
<dbReference type="GO" id="GO:0046983">
    <property type="term" value="F:protein dimerization activity"/>
    <property type="evidence" value="ECO:0007669"/>
    <property type="project" value="InterPro"/>
</dbReference>
<dbReference type="GO" id="GO:0016020">
    <property type="term" value="C:membrane"/>
    <property type="evidence" value="ECO:0007669"/>
    <property type="project" value="InterPro"/>
</dbReference>
<feature type="transmembrane region" description="Helical" evidence="9">
    <location>
        <begin position="183"/>
        <end position="204"/>
    </location>
</feature>
<dbReference type="GO" id="GO:0005524">
    <property type="term" value="F:ATP binding"/>
    <property type="evidence" value="ECO:0007669"/>
    <property type="project" value="UniProtKB-KW"/>
</dbReference>
<name>A0A1G5EUI7_9FIRM</name>
<evidence type="ECO:0000256" key="2">
    <source>
        <dbReference type="ARBA" id="ARBA00012438"/>
    </source>
</evidence>
<evidence type="ECO:0000259" key="11">
    <source>
        <dbReference type="PROSITE" id="PS50113"/>
    </source>
</evidence>
<feature type="transmembrane region" description="Helical" evidence="9">
    <location>
        <begin position="67"/>
        <end position="90"/>
    </location>
</feature>
<evidence type="ECO:0000256" key="9">
    <source>
        <dbReference type="SAM" id="Phobius"/>
    </source>
</evidence>
<dbReference type="NCBIfam" id="TIGR00229">
    <property type="entry name" value="sensory_box"/>
    <property type="match status" value="1"/>
</dbReference>
<reference evidence="12 13" key="1">
    <citation type="submission" date="2016-10" db="EMBL/GenBank/DDBJ databases">
        <authorList>
            <person name="de Groot N.N."/>
        </authorList>
    </citation>
    <scope>NUCLEOTIDE SEQUENCE [LARGE SCALE GENOMIC DNA]</scope>
    <source>
        <strain evidence="12 13">DSM 18978</strain>
    </source>
</reference>
<dbReference type="PROSITE" id="PS50112">
    <property type="entry name" value="PAS"/>
    <property type="match status" value="1"/>
</dbReference>
<dbReference type="EMBL" id="FMUS01000006">
    <property type="protein sequence ID" value="SCY30627.1"/>
    <property type="molecule type" value="Genomic_DNA"/>
</dbReference>
<dbReference type="PROSITE" id="PS50113">
    <property type="entry name" value="PAC"/>
    <property type="match status" value="1"/>
</dbReference>
<dbReference type="SMART" id="SM00387">
    <property type="entry name" value="HATPase_c"/>
    <property type="match status" value="1"/>
</dbReference>
<evidence type="ECO:0000256" key="6">
    <source>
        <dbReference type="ARBA" id="ARBA00022777"/>
    </source>
</evidence>
<feature type="transmembrane region" description="Helical" evidence="9">
    <location>
        <begin position="39"/>
        <end position="55"/>
    </location>
</feature>
<dbReference type="PANTHER" id="PTHR24421">
    <property type="entry name" value="NITRATE/NITRITE SENSOR PROTEIN NARX-RELATED"/>
    <property type="match status" value="1"/>
</dbReference>
<protein>
    <recommendedName>
        <fullName evidence="2">histidine kinase</fullName>
        <ecNumber evidence="2">2.7.13.3</ecNumber>
    </recommendedName>
</protein>
<feature type="transmembrane region" description="Helical" evidence="9">
    <location>
        <begin position="6"/>
        <end position="27"/>
    </location>
</feature>
<feature type="domain" description="PAS" evidence="10">
    <location>
        <begin position="242"/>
        <end position="281"/>
    </location>
</feature>
<keyword evidence="6" id="KW-0418">Kinase</keyword>
<dbReference type="InterPro" id="IPR035965">
    <property type="entry name" value="PAS-like_dom_sf"/>
</dbReference>
<keyword evidence="8" id="KW-0902">Two-component regulatory system</keyword>
<dbReference type="InterPro" id="IPR011712">
    <property type="entry name" value="Sig_transdc_His_kin_sub3_dim/P"/>
</dbReference>
<dbReference type="InterPro" id="IPR050482">
    <property type="entry name" value="Sensor_HK_TwoCompSys"/>
</dbReference>
<sequence>MKFQYISYIWPLIISAVFSFSLGIYALLRRRNSKGSKNFILSMFVVTIWSLGNAMEMSSVDFSTKLFWANIQYFAYGYSPVTLLALCMQFTGYDRWVRNRKILWIAVVPTIIIILVWTDGIHGLVRYDMKMDYSGMFPVIEKKYGPFFYIHGFYSHSLNIFAWVLLIKAVFFKNTVYRKQAAMLLVGISLIVLPNILYITGLSPVKRFDITPLFFGPAGLFIAWGIFRFKLFDVIPVARATVIETMEIGVMVLDLQDRVLDINPFFQKIIGWSASKAVTRSVEEVCGKIPDLVKACLDRQISHKEFLINTDSVSRIYEIFLSPLTDHKGVLIGRLIVAYDITEKKQEQIRYLKQQRRLAVIKERESNARDMHDNLGQVLGFINLQAQGIRQELLNAGVDIVSDKLDKMINATQSAHKEIRESIRNARSSEFLEKDFILSLTSAIESFEEQTNIEVKMYISDGFTGEELKPNTQINILYIIKEALANIRKHANASYVEIAFLSTQDQLSATIEDNGKGFDIGNLGEGTKSKFGISIMRERASEIGAQIDIETIIEKGTRIVCCIPMGEEEKIYENEIDAGR</sequence>
<dbReference type="STRING" id="1120976.SAMN03080606_01231"/>
<dbReference type="InterPro" id="IPR031621">
    <property type="entry name" value="HisKA_7TM"/>
</dbReference>
<dbReference type="GO" id="GO:0000155">
    <property type="term" value="F:phosphorelay sensor kinase activity"/>
    <property type="evidence" value="ECO:0007669"/>
    <property type="project" value="InterPro"/>
</dbReference>
<keyword evidence="3" id="KW-0597">Phosphoprotein</keyword>
<comment type="catalytic activity">
    <reaction evidence="1">
        <text>ATP + protein L-histidine = ADP + protein N-phospho-L-histidine.</text>
        <dbReference type="EC" id="2.7.13.3"/>
    </reaction>
</comment>
<feature type="domain" description="PAC" evidence="11">
    <location>
        <begin position="301"/>
        <end position="353"/>
    </location>
</feature>
<evidence type="ECO:0000259" key="10">
    <source>
        <dbReference type="PROSITE" id="PS50112"/>
    </source>
</evidence>
<evidence type="ECO:0000256" key="4">
    <source>
        <dbReference type="ARBA" id="ARBA00022679"/>
    </source>
</evidence>
<dbReference type="Pfam" id="PF16927">
    <property type="entry name" value="HisKA_7TM"/>
    <property type="match status" value="1"/>
</dbReference>
<evidence type="ECO:0000256" key="5">
    <source>
        <dbReference type="ARBA" id="ARBA00022741"/>
    </source>
</evidence>
<evidence type="ECO:0000313" key="12">
    <source>
        <dbReference type="EMBL" id="SCY30627.1"/>
    </source>
</evidence>
<dbReference type="InterPro" id="IPR003594">
    <property type="entry name" value="HATPase_dom"/>
</dbReference>
<evidence type="ECO:0000313" key="13">
    <source>
        <dbReference type="Proteomes" id="UP000198636"/>
    </source>
</evidence>
<dbReference type="SUPFAM" id="SSF55785">
    <property type="entry name" value="PYP-like sensor domain (PAS domain)"/>
    <property type="match status" value="1"/>
</dbReference>
<dbReference type="InterPro" id="IPR000700">
    <property type="entry name" value="PAS-assoc_C"/>
</dbReference>
<evidence type="ECO:0000256" key="3">
    <source>
        <dbReference type="ARBA" id="ARBA00022553"/>
    </source>
</evidence>
<keyword evidence="7" id="KW-0067">ATP-binding</keyword>
<proteinExistence type="predicted"/>
<dbReference type="Proteomes" id="UP000198636">
    <property type="component" value="Unassembled WGS sequence"/>
</dbReference>
<organism evidence="12 13">
    <name type="scientific">Alkaliphilus peptidifermentans DSM 18978</name>
    <dbReference type="NCBI Taxonomy" id="1120976"/>
    <lineage>
        <taxon>Bacteria</taxon>
        <taxon>Bacillati</taxon>
        <taxon>Bacillota</taxon>
        <taxon>Clostridia</taxon>
        <taxon>Peptostreptococcales</taxon>
        <taxon>Natronincolaceae</taxon>
        <taxon>Alkaliphilus</taxon>
    </lineage>
</organism>
<keyword evidence="9" id="KW-0812">Transmembrane</keyword>
<dbReference type="EC" id="2.7.13.3" evidence="2"/>
<keyword evidence="13" id="KW-1185">Reference proteome</keyword>
<dbReference type="Pfam" id="PF08448">
    <property type="entry name" value="PAS_4"/>
    <property type="match status" value="1"/>
</dbReference>
<dbReference type="AlphaFoldDB" id="A0A1G5EUI7"/>
<keyword evidence="9" id="KW-1133">Transmembrane helix</keyword>
<feature type="transmembrane region" description="Helical" evidence="9">
    <location>
        <begin position="147"/>
        <end position="171"/>
    </location>
</feature>
<evidence type="ECO:0000256" key="8">
    <source>
        <dbReference type="ARBA" id="ARBA00023012"/>
    </source>
</evidence>
<dbReference type="Gene3D" id="1.20.5.1930">
    <property type="match status" value="1"/>
</dbReference>
<keyword evidence="9" id="KW-0472">Membrane</keyword>
<evidence type="ECO:0000256" key="1">
    <source>
        <dbReference type="ARBA" id="ARBA00000085"/>
    </source>
</evidence>
<feature type="transmembrane region" description="Helical" evidence="9">
    <location>
        <begin position="102"/>
        <end position="127"/>
    </location>
</feature>